<dbReference type="SUPFAM" id="SSF52047">
    <property type="entry name" value="RNI-like"/>
    <property type="match status" value="1"/>
</dbReference>
<dbReference type="InterPro" id="IPR032675">
    <property type="entry name" value="LRR_dom_sf"/>
</dbReference>
<evidence type="ECO:0000313" key="1">
    <source>
        <dbReference type="EMBL" id="KNE57367.1"/>
    </source>
</evidence>
<dbReference type="VEuPathDB" id="FungiDB:AMAG_03088"/>
<evidence type="ECO:0000313" key="2">
    <source>
        <dbReference type="Proteomes" id="UP000054350"/>
    </source>
</evidence>
<reference evidence="1 2" key="1">
    <citation type="submission" date="2009-11" db="EMBL/GenBank/DDBJ databases">
        <title>Annotation of Allomyces macrogynus ATCC 38327.</title>
        <authorList>
            <consortium name="The Broad Institute Genome Sequencing Platform"/>
            <person name="Russ C."/>
            <person name="Cuomo C."/>
            <person name="Burger G."/>
            <person name="Gray M.W."/>
            <person name="Holland P.W.H."/>
            <person name="King N."/>
            <person name="Lang F.B.F."/>
            <person name="Roger A.J."/>
            <person name="Ruiz-Trillo I."/>
            <person name="Young S.K."/>
            <person name="Zeng Q."/>
            <person name="Gargeya S."/>
            <person name="Fitzgerald M."/>
            <person name="Haas B."/>
            <person name="Abouelleil A."/>
            <person name="Alvarado L."/>
            <person name="Arachchi H.M."/>
            <person name="Berlin A."/>
            <person name="Chapman S.B."/>
            <person name="Gearin G."/>
            <person name="Goldberg J."/>
            <person name="Griggs A."/>
            <person name="Gujja S."/>
            <person name="Hansen M."/>
            <person name="Heiman D."/>
            <person name="Howarth C."/>
            <person name="Larimer J."/>
            <person name="Lui A."/>
            <person name="MacDonald P.J.P."/>
            <person name="McCowen C."/>
            <person name="Montmayeur A."/>
            <person name="Murphy C."/>
            <person name="Neiman D."/>
            <person name="Pearson M."/>
            <person name="Priest M."/>
            <person name="Roberts A."/>
            <person name="Saif S."/>
            <person name="Shea T."/>
            <person name="Sisk P."/>
            <person name="Stolte C."/>
            <person name="Sykes S."/>
            <person name="Wortman J."/>
            <person name="Nusbaum C."/>
            <person name="Birren B."/>
        </authorList>
    </citation>
    <scope>NUCLEOTIDE SEQUENCE [LARGE SCALE GENOMIC DNA]</scope>
    <source>
        <strain evidence="1 2">ATCC 38327</strain>
    </source>
</reference>
<protein>
    <submittedName>
        <fullName evidence="1">Uncharacterized protein</fullName>
    </submittedName>
</protein>
<name>A0A0L0S4C5_ALLM3</name>
<dbReference type="AlphaFoldDB" id="A0A0L0S4C5"/>
<gene>
    <name evidence="1" type="ORF">AMAG_03088</name>
</gene>
<dbReference type="EMBL" id="GG745331">
    <property type="protein sequence ID" value="KNE57367.1"/>
    <property type="molecule type" value="Genomic_DNA"/>
</dbReference>
<dbReference type="Proteomes" id="UP000054350">
    <property type="component" value="Unassembled WGS sequence"/>
</dbReference>
<dbReference type="Gene3D" id="3.80.10.10">
    <property type="entry name" value="Ribonuclease Inhibitor"/>
    <property type="match status" value="1"/>
</dbReference>
<organism evidence="1 2">
    <name type="scientific">Allomyces macrogynus (strain ATCC 38327)</name>
    <name type="common">Allomyces javanicus var. macrogynus</name>
    <dbReference type="NCBI Taxonomy" id="578462"/>
    <lineage>
        <taxon>Eukaryota</taxon>
        <taxon>Fungi</taxon>
        <taxon>Fungi incertae sedis</taxon>
        <taxon>Blastocladiomycota</taxon>
        <taxon>Blastocladiomycetes</taxon>
        <taxon>Blastocladiales</taxon>
        <taxon>Blastocladiaceae</taxon>
        <taxon>Allomyces</taxon>
    </lineage>
</organism>
<dbReference type="OrthoDB" id="10434597at2759"/>
<sequence length="601" mass="66956">MHAQLEPAAPAQVHALHELPTDVLHAICAWVNATDRLSLVHLALAAPSLFAPAVQAALRFPGVYCGADRTPREFEVELVSLPGGDFLYSNDHFEDHVGLFVTLVSEDDDADHLAMFETRVQSQWFLALPCRDRNRAPLPLAGSARSDEKLVAFAKWSLVPVRADTIGHYAVNRRTCSADYPRRMWPPQCCDLYYIGDLGHFRDTLTLAPTTLRRLTLCHTVLSSFEEAQHLWLALLPMLATLSIDLADFRPIDQSALVSIVQALPVTLRELHLYLPETSSAIPPSFWSSLAAALANLICLETFTLRTFVSPAGLVAVMAKFHCLSRLRRVALGVAIVNDQDAAICNQIVQLLPVDLEQLKVDVILGDEDDDDVDPAPFEPMMLNQLPTASIRDLALNLPNWHASVGRTLQLSPHLTRLALTSFDGLVDVLWDLFPRLPATLRALELTSWQLDEPGALSHFASHLPPRLQRLQMQQCNLGDADFTDLAHHWPLSLTHLDLQFNDLALPPVPLPPKLRVLNLRQNPLDGDFANEWVPELPPTLRRLNVDETGSAICDLAPLLLDVLPSRCPWERITLTLDMDELEDQKEVLNELQAAFFVTCK</sequence>
<accession>A0A0L0S4C5</accession>
<proteinExistence type="predicted"/>
<keyword evidence="2" id="KW-1185">Reference proteome</keyword>
<reference evidence="2" key="2">
    <citation type="submission" date="2009-11" db="EMBL/GenBank/DDBJ databases">
        <title>The Genome Sequence of Allomyces macrogynus strain ATCC 38327.</title>
        <authorList>
            <consortium name="The Broad Institute Genome Sequencing Platform"/>
            <person name="Russ C."/>
            <person name="Cuomo C."/>
            <person name="Shea T."/>
            <person name="Young S.K."/>
            <person name="Zeng Q."/>
            <person name="Koehrsen M."/>
            <person name="Haas B."/>
            <person name="Borodovsky M."/>
            <person name="Guigo R."/>
            <person name="Alvarado L."/>
            <person name="Berlin A."/>
            <person name="Borenstein D."/>
            <person name="Chen Z."/>
            <person name="Engels R."/>
            <person name="Freedman E."/>
            <person name="Gellesch M."/>
            <person name="Goldberg J."/>
            <person name="Griggs A."/>
            <person name="Gujja S."/>
            <person name="Heiman D."/>
            <person name="Hepburn T."/>
            <person name="Howarth C."/>
            <person name="Jen D."/>
            <person name="Larson L."/>
            <person name="Lewis B."/>
            <person name="Mehta T."/>
            <person name="Park D."/>
            <person name="Pearson M."/>
            <person name="Roberts A."/>
            <person name="Saif S."/>
            <person name="Shenoy N."/>
            <person name="Sisk P."/>
            <person name="Stolte C."/>
            <person name="Sykes S."/>
            <person name="Walk T."/>
            <person name="White J."/>
            <person name="Yandava C."/>
            <person name="Burger G."/>
            <person name="Gray M.W."/>
            <person name="Holland P.W.H."/>
            <person name="King N."/>
            <person name="Lang F.B.F."/>
            <person name="Roger A.J."/>
            <person name="Ruiz-Trillo I."/>
            <person name="Lander E."/>
            <person name="Nusbaum C."/>
        </authorList>
    </citation>
    <scope>NUCLEOTIDE SEQUENCE [LARGE SCALE GENOMIC DNA]</scope>
    <source>
        <strain evidence="2">ATCC 38327</strain>
    </source>
</reference>